<dbReference type="SMART" id="SM00192">
    <property type="entry name" value="LDLa"/>
    <property type="match status" value="1"/>
</dbReference>
<protein>
    <submittedName>
        <fullName evidence="5">Extracellular hemoglobin linker L1</fullName>
    </submittedName>
</protein>
<feature type="disulfide bond" evidence="2">
    <location>
        <begin position="94"/>
        <end position="109"/>
    </location>
</feature>
<accession>Q4A1S5</accession>
<feature type="signal peptide" evidence="3">
    <location>
        <begin position="1"/>
        <end position="19"/>
    </location>
</feature>
<evidence type="ECO:0000313" key="5">
    <source>
        <dbReference type="EMBL" id="CAJ00867.1"/>
    </source>
</evidence>
<dbReference type="CDD" id="cd11673">
    <property type="entry name" value="hemoglobin_linker_C"/>
    <property type="match status" value="1"/>
</dbReference>
<dbReference type="PROSITE" id="PS01209">
    <property type="entry name" value="LDLRA_1"/>
    <property type="match status" value="1"/>
</dbReference>
<name>Q4A1S5_9ANNE</name>
<proteinExistence type="evidence at transcript level"/>
<dbReference type="SUPFAM" id="SSF57424">
    <property type="entry name" value="LDL receptor-like module"/>
    <property type="match status" value="1"/>
</dbReference>
<dbReference type="Pfam" id="PF00057">
    <property type="entry name" value="Ldl_recept_a"/>
    <property type="match status" value="1"/>
</dbReference>
<keyword evidence="3" id="KW-0732">Signal</keyword>
<dbReference type="InterPro" id="IPR023415">
    <property type="entry name" value="LDLR_class-A_CS"/>
</dbReference>
<comment type="caution">
    <text evidence="2">Lacks conserved residue(s) required for the propagation of feature annotation.</text>
</comment>
<reference evidence="5" key="1">
    <citation type="journal article" date="2006" name="J. Mol. Evol.">
        <title>Gene structure and molecular phylogeny of the linker chains from the giant annelid hexagonal bilayer hemoglobins.</title>
        <authorList>
            <person name="Chabasse C."/>
            <person name="Bailly X."/>
            <person name="Sanchez S."/>
            <person name="Rousselot M."/>
            <person name="Zal F."/>
        </authorList>
    </citation>
    <scope>NUCLEOTIDE SEQUENCE</scope>
</reference>
<dbReference type="AlphaFoldDB" id="Q4A1S5"/>
<keyword evidence="1 2" id="KW-1015">Disulfide bond</keyword>
<dbReference type="Pfam" id="PF16915">
    <property type="entry name" value="Eryth_link_C"/>
    <property type="match status" value="1"/>
</dbReference>
<evidence type="ECO:0000256" key="1">
    <source>
        <dbReference type="ARBA" id="ARBA00023157"/>
    </source>
</evidence>
<dbReference type="InterPro" id="IPR002172">
    <property type="entry name" value="LDrepeatLR_classA_rpt"/>
</dbReference>
<organism evidence="5">
    <name type="scientific">Alvinella pompejana</name>
    <dbReference type="NCBI Taxonomy" id="6376"/>
    <lineage>
        <taxon>Eukaryota</taxon>
        <taxon>Metazoa</taxon>
        <taxon>Spiralia</taxon>
        <taxon>Lophotrochozoa</taxon>
        <taxon>Annelida</taxon>
        <taxon>Polychaeta</taxon>
        <taxon>Sedentaria</taxon>
        <taxon>Canalipalpata</taxon>
        <taxon>Terebellida</taxon>
        <taxon>Terebelliformia</taxon>
        <taxon>Alvinellidae</taxon>
        <taxon>Alvinella</taxon>
    </lineage>
</organism>
<dbReference type="Gene3D" id="2.40.128.620">
    <property type="match status" value="1"/>
</dbReference>
<sequence>MAGLVALAIILLAAVQVESHERRDVNDMRLNDLQGKIEELQQTLDERAKTRDQRLREFAELTARVHKLKESHCGPREFECTESANHCIHDILVCDGANDCPDGSDEKNCGNPAHAGATFKGVILNSQCQTENVAKNMQIDIVGEKRYSDFPTISVLELLVTLDDHQDLYNGIYSYGRKALVSFGKGGGGLGMVCYFDTDDGKFCKAEFLSIVSKEVCGTAILTSD</sequence>
<feature type="chain" id="PRO_5004235309" evidence="3">
    <location>
        <begin position="20"/>
        <end position="225"/>
    </location>
</feature>
<dbReference type="PANTHER" id="PTHR46876">
    <property type="entry name" value="LOW-DENSITY LIPOPROTEIN RECEPTOR-RELATED PROTEIN 11"/>
    <property type="match status" value="1"/>
</dbReference>
<dbReference type="PANTHER" id="PTHR46876:SF1">
    <property type="entry name" value="LOW-DENSITY LIPOPROTEIN RECEPTOR-RELATED PROTEIN 11"/>
    <property type="match status" value="1"/>
</dbReference>
<feature type="domain" description="Annelid erythrocruorin linker subunit C-terminal" evidence="4">
    <location>
        <begin position="112"/>
        <end position="224"/>
    </location>
</feature>
<dbReference type="CDD" id="cd00112">
    <property type="entry name" value="LDLa"/>
    <property type="match status" value="1"/>
</dbReference>
<dbReference type="InterPro" id="IPR036153">
    <property type="entry name" value="Eryth_link_C_sf"/>
</dbReference>
<dbReference type="PROSITE" id="PS50068">
    <property type="entry name" value="LDLRA_2"/>
    <property type="match status" value="1"/>
</dbReference>
<dbReference type="InterPro" id="IPR036055">
    <property type="entry name" value="LDL_receptor-like_sf"/>
</dbReference>
<evidence type="ECO:0000259" key="4">
    <source>
        <dbReference type="Pfam" id="PF16915"/>
    </source>
</evidence>
<evidence type="ECO:0000256" key="3">
    <source>
        <dbReference type="SAM" id="SignalP"/>
    </source>
</evidence>
<evidence type="ECO:0000256" key="2">
    <source>
        <dbReference type="PROSITE-ProRule" id="PRU00124"/>
    </source>
</evidence>
<dbReference type="SUPFAM" id="SSF141480">
    <property type="entry name" value="Extracellular hemoglobin linker subunit, receptor domain"/>
    <property type="match status" value="1"/>
</dbReference>
<dbReference type="InterPro" id="IPR031639">
    <property type="entry name" value="Eryth_link_C"/>
</dbReference>
<dbReference type="EMBL" id="AM000029">
    <property type="protein sequence ID" value="CAJ00867.1"/>
    <property type="molecule type" value="mRNA"/>
</dbReference>
<gene>
    <name evidence="5" type="primary">hbL1</name>
</gene>